<evidence type="ECO:0000256" key="9">
    <source>
        <dbReference type="ARBA" id="ARBA00037408"/>
    </source>
</evidence>
<keyword evidence="15" id="KW-0812">Transmembrane</keyword>
<dbReference type="InterPro" id="IPR001173">
    <property type="entry name" value="Glyco_trans_2-like"/>
</dbReference>
<dbReference type="Proteomes" id="UP001597145">
    <property type="component" value="Unassembled WGS sequence"/>
</dbReference>
<protein>
    <recommendedName>
        <fullName evidence="10">Hyaluronan synthase</fullName>
        <ecNumber evidence="4">2.4.1.212</ecNumber>
    </recommendedName>
    <alternativeName>
        <fullName evidence="12">Hyaluronate synthase</fullName>
    </alternativeName>
    <alternativeName>
        <fullName evidence="11">Hyaluronic acid synthase</fullName>
    </alternativeName>
</protein>
<dbReference type="Gene3D" id="3.90.550.10">
    <property type="entry name" value="Spore Coat Polysaccharide Biosynthesis Protein SpsA, Chain A"/>
    <property type="match status" value="1"/>
</dbReference>
<sequence>MTEAQPRITTRLRRYLPLIGALLLLGCSIIATRHFSQYITGQTSVFIFVAYLSFIYLAFTLWMAHTHEDFVATDPESIAYLAGLRVSVVMPVYNEDPETFRRALESIAAQTRPVQRLHVVDDGSKTRACAEEMERFIAAHPELDAAYTYVSNNGKREAQAVAFRTDPAADIFVTMDSDTILDERAIENGLQPFAKPKVMSVAGMLIGLNRRHSLLTRLVDLGYTNSTLNTRACHSRLGSVCVNQGPLAFYRAFILRKYLDVYLNHTFLGRRVVSGDDRMLTNFSLLEGETVMQQSAVGATLLPTSIGHLTRQRIRWSRSFFRGGMWLIRHLPANRTAWWLMAWRYVAFCLFTVMYPTILLIQPAIEGYLPIAFFVYVGLLSYAKSLRYLTIRRADETIWSQLVTYAMAPLSTLLHLYLSTLLRYVGLLSVQSTGWGTRQSVEVGFTIASGSAKA</sequence>
<feature type="transmembrane region" description="Helical" evidence="15">
    <location>
        <begin position="337"/>
        <end position="361"/>
    </location>
</feature>
<name>A0ABW4FX90_9PSEU</name>
<feature type="transmembrane region" description="Helical" evidence="15">
    <location>
        <begin position="367"/>
        <end position="386"/>
    </location>
</feature>
<evidence type="ECO:0000256" key="2">
    <source>
        <dbReference type="ARBA" id="ARBA00004698"/>
    </source>
</evidence>
<evidence type="ECO:0000256" key="15">
    <source>
        <dbReference type="SAM" id="Phobius"/>
    </source>
</evidence>
<comment type="caution">
    <text evidence="17">The sequence shown here is derived from an EMBL/GenBank/DDBJ whole genome shotgun (WGS) entry which is preliminary data.</text>
</comment>
<feature type="transmembrane region" description="Helical" evidence="15">
    <location>
        <begin position="44"/>
        <end position="65"/>
    </location>
</feature>
<dbReference type="EMBL" id="JBHUCP010000033">
    <property type="protein sequence ID" value="MFD1534236.1"/>
    <property type="molecule type" value="Genomic_DNA"/>
</dbReference>
<dbReference type="PANTHER" id="PTHR22913:SF12">
    <property type="entry name" value="MANNURONAN SYNTHASE"/>
    <property type="match status" value="1"/>
</dbReference>
<dbReference type="PANTHER" id="PTHR22913">
    <property type="entry name" value="HYALURONAN SYNTHASE"/>
    <property type="match status" value="1"/>
</dbReference>
<evidence type="ECO:0000256" key="11">
    <source>
        <dbReference type="ARBA" id="ARBA00042148"/>
    </source>
</evidence>
<keyword evidence="7 17" id="KW-0808">Transferase</keyword>
<comment type="subcellular location">
    <subcellularLocation>
        <location evidence="1">Cell membrane</location>
    </subcellularLocation>
</comment>
<dbReference type="PROSITE" id="PS51257">
    <property type="entry name" value="PROKAR_LIPOPROTEIN"/>
    <property type="match status" value="1"/>
</dbReference>
<keyword evidence="15" id="KW-1133">Transmembrane helix</keyword>
<comment type="similarity">
    <text evidence="3">Belongs to the NodC/HAS family.</text>
</comment>
<feature type="transmembrane region" description="Helical" evidence="15">
    <location>
        <begin position="15"/>
        <end position="32"/>
    </location>
</feature>
<feature type="transmembrane region" description="Helical" evidence="15">
    <location>
        <begin position="398"/>
        <end position="418"/>
    </location>
</feature>
<evidence type="ECO:0000313" key="18">
    <source>
        <dbReference type="Proteomes" id="UP001597145"/>
    </source>
</evidence>
<feature type="domain" description="Glycosyltransferase 2-like" evidence="16">
    <location>
        <begin position="87"/>
        <end position="258"/>
    </location>
</feature>
<gene>
    <name evidence="17" type="ORF">ACFSCY_32955</name>
</gene>
<evidence type="ECO:0000256" key="7">
    <source>
        <dbReference type="ARBA" id="ARBA00022679"/>
    </source>
</evidence>
<dbReference type="SUPFAM" id="SSF53448">
    <property type="entry name" value="Nucleotide-diphospho-sugar transferases"/>
    <property type="match status" value="1"/>
</dbReference>
<dbReference type="Pfam" id="PF00535">
    <property type="entry name" value="Glycos_transf_2"/>
    <property type="match status" value="1"/>
</dbReference>
<dbReference type="EC" id="2.4.1.212" evidence="4"/>
<evidence type="ECO:0000256" key="6">
    <source>
        <dbReference type="ARBA" id="ARBA00022676"/>
    </source>
</evidence>
<evidence type="ECO:0000256" key="13">
    <source>
        <dbReference type="ARBA" id="ARBA00047709"/>
    </source>
</evidence>
<accession>A0ABW4FX90</accession>
<proteinExistence type="inferred from homology"/>
<keyword evidence="6 17" id="KW-0328">Glycosyltransferase</keyword>
<dbReference type="GO" id="GO:0016757">
    <property type="term" value="F:glycosyltransferase activity"/>
    <property type="evidence" value="ECO:0007669"/>
    <property type="project" value="UniProtKB-KW"/>
</dbReference>
<keyword evidence="18" id="KW-1185">Reference proteome</keyword>
<evidence type="ECO:0000256" key="5">
    <source>
        <dbReference type="ARBA" id="ARBA00022475"/>
    </source>
</evidence>
<organism evidence="17 18">
    <name type="scientific">Pseudonocardia aurantiaca</name>
    <dbReference type="NCBI Taxonomy" id="75290"/>
    <lineage>
        <taxon>Bacteria</taxon>
        <taxon>Bacillati</taxon>
        <taxon>Actinomycetota</taxon>
        <taxon>Actinomycetes</taxon>
        <taxon>Pseudonocardiales</taxon>
        <taxon>Pseudonocardiaceae</taxon>
        <taxon>Pseudonocardia</taxon>
    </lineage>
</organism>
<evidence type="ECO:0000259" key="16">
    <source>
        <dbReference type="Pfam" id="PF00535"/>
    </source>
</evidence>
<evidence type="ECO:0000256" key="3">
    <source>
        <dbReference type="ARBA" id="ARBA00006782"/>
    </source>
</evidence>
<comment type="pathway">
    <text evidence="2">Glycan biosynthesis; hyaluronan biosynthesis.</text>
</comment>
<comment type="function">
    <text evidence="9">Glycosaminoglycan synthesis. The hyaluronic acid capsule is involved in the pathogenicity of group A Streptococci; it may be the major virulence determinant.</text>
</comment>
<dbReference type="InterPro" id="IPR029044">
    <property type="entry name" value="Nucleotide-diphossugar_trans"/>
</dbReference>
<comment type="catalytic activity">
    <reaction evidence="13">
        <text>[hyaluronan](n) + UDP-N-acetyl-alpha-D-glucosamine = N-acetyl-beta-D-glucosaminyl-(1-&gt;4)-[hyaluronan](n) + UDP + H(+)</text>
        <dbReference type="Rhea" id="RHEA:20465"/>
        <dbReference type="Rhea" id="RHEA-COMP:12583"/>
        <dbReference type="Rhea" id="RHEA-COMP:12585"/>
        <dbReference type="ChEBI" id="CHEBI:15378"/>
        <dbReference type="ChEBI" id="CHEBI:57705"/>
        <dbReference type="ChEBI" id="CHEBI:58223"/>
        <dbReference type="ChEBI" id="CHEBI:132153"/>
        <dbReference type="ChEBI" id="CHEBI:132154"/>
        <dbReference type="EC" id="2.4.1.212"/>
    </reaction>
</comment>
<evidence type="ECO:0000313" key="17">
    <source>
        <dbReference type="EMBL" id="MFD1534236.1"/>
    </source>
</evidence>
<evidence type="ECO:0000256" key="12">
    <source>
        <dbReference type="ARBA" id="ARBA00043237"/>
    </source>
</evidence>
<evidence type="ECO:0000256" key="8">
    <source>
        <dbReference type="ARBA" id="ARBA00023136"/>
    </source>
</evidence>
<dbReference type="RefSeq" id="WP_343984773.1">
    <property type="nucleotide sequence ID" value="NZ_BAAAJG010000025.1"/>
</dbReference>
<comment type="catalytic activity">
    <reaction evidence="14">
        <text>N-acetyl-beta-D-glucosaminyl-(1-&gt;4)-[hyaluronan](n) + UDP-alpha-D-glucuronate = [hyaluronan](n+1) + UDP + H(+)</text>
        <dbReference type="Rhea" id="RHEA:12528"/>
        <dbReference type="Rhea" id="RHEA-COMP:12585"/>
        <dbReference type="Rhea" id="RHEA-COMP:12587"/>
        <dbReference type="ChEBI" id="CHEBI:15378"/>
        <dbReference type="ChEBI" id="CHEBI:58052"/>
        <dbReference type="ChEBI" id="CHEBI:58223"/>
        <dbReference type="ChEBI" id="CHEBI:132153"/>
        <dbReference type="ChEBI" id="CHEBI:132154"/>
        <dbReference type="EC" id="2.4.1.212"/>
    </reaction>
</comment>
<evidence type="ECO:0000256" key="14">
    <source>
        <dbReference type="ARBA" id="ARBA00048168"/>
    </source>
</evidence>
<keyword evidence="8 15" id="KW-0472">Membrane</keyword>
<evidence type="ECO:0000256" key="10">
    <source>
        <dbReference type="ARBA" id="ARBA00040508"/>
    </source>
</evidence>
<reference evidence="18" key="1">
    <citation type="journal article" date="2019" name="Int. J. Syst. Evol. Microbiol.">
        <title>The Global Catalogue of Microorganisms (GCM) 10K type strain sequencing project: providing services to taxonomists for standard genome sequencing and annotation.</title>
        <authorList>
            <consortium name="The Broad Institute Genomics Platform"/>
            <consortium name="The Broad Institute Genome Sequencing Center for Infectious Disease"/>
            <person name="Wu L."/>
            <person name="Ma J."/>
        </authorList>
    </citation>
    <scope>NUCLEOTIDE SEQUENCE [LARGE SCALE GENOMIC DNA]</scope>
    <source>
        <strain evidence="18">JCM 12165</strain>
    </source>
</reference>
<keyword evidence="5" id="KW-1003">Cell membrane</keyword>
<evidence type="ECO:0000256" key="4">
    <source>
        <dbReference type="ARBA" id="ARBA00012207"/>
    </source>
</evidence>
<evidence type="ECO:0000256" key="1">
    <source>
        <dbReference type="ARBA" id="ARBA00004236"/>
    </source>
</evidence>